<dbReference type="CDD" id="cd18178">
    <property type="entry name" value="ATP-synt_Vo_c_ATP6F_rpt2"/>
    <property type="match status" value="1"/>
</dbReference>
<accession>D8M4A4</accession>
<comment type="subcellular location">
    <subcellularLocation>
        <location evidence="1">Membrane</location>
        <topology evidence="1">Multi-pass membrane protein</topology>
    </subcellularLocation>
</comment>
<evidence type="ECO:0000256" key="6">
    <source>
        <dbReference type="ARBA" id="ARBA00023065"/>
    </source>
</evidence>
<feature type="domain" description="V-ATPase proteolipid subunit C-like" evidence="9">
    <location>
        <begin position="54"/>
        <end position="98"/>
    </location>
</feature>
<dbReference type="InterPro" id="IPR002379">
    <property type="entry name" value="ATPase_proteolipid_c-like_dom"/>
</dbReference>
<evidence type="ECO:0000313" key="11">
    <source>
        <dbReference type="Proteomes" id="UP000008312"/>
    </source>
</evidence>
<feature type="transmembrane region" description="Helical" evidence="8">
    <location>
        <begin position="78"/>
        <end position="99"/>
    </location>
</feature>
<organism evidence="10">
    <name type="scientific">Blastocystis hominis</name>
    <dbReference type="NCBI Taxonomy" id="12968"/>
    <lineage>
        <taxon>Eukaryota</taxon>
        <taxon>Sar</taxon>
        <taxon>Stramenopiles</taxon>
        <taxon>Bigyra</taxon>
        <taxon>Opalozoa</taxon>
        <taxon>Opalinata</taxon>
        <taxon>Blastocystidae</taxon>
        <taxon>Blastocystis</taxon>
    </lineage>
</organism>
<evidence type="ECO:0000256" key="8">
    <source>
        <dbReference type="SAM" id="Phobius"/>
    </source>
</evidence>
<dbReference type="InterPro" id="IPR035921">
    <property type="entry name" value="F/V-ATP_Csub_sf"/>
</dbReference>
<evidence type="ECO:0000256" key="5">
    <source>
        <dbReference type="ARBA" id="ARBA00022989"/>
    </source>
</evidence>
<dbReference type="Gene3D" id="1.20.120.610">
    <property type="entry name" value="lithium bound rotor ring of v- atpase"/>
    <property type="match status" value="1"/>
</dbReference>
<dbReference type="InParanoid" id="D8M4A4"/>
<dbReference type="GeneID" id="24920001"/>
<name>D8M4A4_BLAHO</name>
<dbReference type="GO" id="GO:0015078">
    <property type="term" value="F:proton transmembrane transporter activity"/>
    <property type="evidence" value="ECO:0007669"/>
    <property type="project" value="InterPro"/>
</dbReference>
<keyword evidence="5 8" id="KW-1133">Transmembrane helix</keyword>
<dbReference type="EMBL" id="FN668652">
    <property type="protein sequence ID" value="CBK22893.2"/>
    <property type="molecule type" value="Genomic_DNA"/>
</dbReference>
<evidence type="ECO:0000256" key="4">
    <source>
        <dbReference type="ARBA" id="ARBA00022692"/>
    </source>
</evidence>
<feature type="transmembrane region" description="Helical" evidence="8">
    <location>
        <begin position="168"/>
        <end position="188"/>
    </location>
</feature>
<reference evidence="10" key="1">
    <citation type="submission" date="2010-02" db="EMBL/GenBank/DDBJ databases">
        <title>Sequencing and annotation of the Blastocystis hominis genome.</title>
        <authorList>
            <person name="Wincker P."/>
        </authorList>
    </citation>
    <scope>NUCLEOTIDE SEQUENCE</scope>
    <source>
        <strain evidence="10">Singapore isolate B</strain>
    </source>
</reference>
<dbReference type="AlphaFoldDB" id="D8M4A4"/>
<protein>
    <recommendedName>
        <fullName evidence="9">V-ATPase proteolipid subunit C-like domain-containing protein</fullName>
    </recommendedName>
</protein>
<feature type="transmembrane region" description="Helical" evidence="8">
    <location>
        <begin position="119"/>
        <end position="137"/>
    </location>
</feature>
<dbReference type="Pfam" id="PF00137">
    <property type="entry name" value="ATP-synt_C"/>
    <property type="match status" value="2"/>
</dbReference>
<feature type="transmembrane region" description="Helical" evidence="8">
    <location>
        <begin position="46"/>
        <end position="66"/>
    </location>
</feature>
<keyword evidence="11" id="KW-1185">Reference proteome</keyword>
<feature type="domain" description="V-ATPase proteolipid subunit C-like" evidence="9">
    <location>
        <begin position="129"/>
        <end position="187"/>
    </location>
</feature>
<dbReference type="RefSeq" id="XP_012896941.1">
    <property type="nucleotide sequence ID" value="XM_013041487.1"/>
</dbReference>
<dbReference type="FunCoup" id="D8M4A4">
    <property type="interactions" value="241"/>
</dbReference>
<keyword evidence="4 8" id="KW-0812">Transmembrane</keyword>
<evidence type="ECO:0000259" key="9">
    <source>
        <dbReference type="Pfam" id="PF00137"/>
    </source>
</evidence>
<keyword evidence="3" id="KW-0813">Transport</keyword>
<evidence type="ECO:0000313" key="10">
    <source>
        <dbReference type="EMBL" id="CBK22893.2"/>
    </source>
</evidence>
<gene>
    <name evidence="10" type="ORF">GSBLH_T00002866001</name>
</gene>
<evidence type="ECO:0000256" key="2">
    <source>
        <dbReference type="ARBA" id="ARBA00007296"/>
    </source>
</evidence>
<comment type="similarity">
    <text evidence="2">Belongs to the V-ATPase proteolipid subunit family.</text>
</comment>
<dbReference type="SUPFAM" id="SSF81333">
    <property type="entry name" value="F1F0 ATP synthase subunit C"/>
    <property type="match status" value="2"/>
</dbReference>
<dbReference type="OMA" id="IFCEANA"/>
<keyword evidence="7 8" id="KW-0472">Membrane</keyword>
<evidence type="ECO:0000256" key="3">
    <source>
        <dbReference type="ARBA" id="ARBA00022448"/>
    </source>
</evidence>
<evidence type="ECO:0000256" key="7">
    <source>
        <dbReference type="ARBA" id="ARBA00023136"/>
    </source>
</evidence>
<dbReference type="OrthoDB" id="10264021at2759"/>
<keyword evidence="6" id="KW-0406">Ion transport</keyword>
<evidence type="ECO:0000256" key="1">
    <source>
        <dbReference type="ARBA" id="ARBA00004141"/>
    </source>
</evidence>
<dbReference type="PANTHER" id="PTHR10263">
    <property type="entry name" value="V-TYPE PROTON ATPASE PROTEOLIPID SUBUNIT"/>
    <property type="match status" value="1"/>
</dbReference>
<proteinExistence type="inferred from homology"/>
<dbReference type="GO" id="GO:0033177">
    <property type="term" value="C:proton-transporting two-sector ATPase complex, proton-transporting domain"/>
    <property type="evidence" value="ECO:0007669"/>
    <property type="project" value="InterPro"/>
</dbReference>
<dbReference type="Proteomes" id="UP000008312">
    <property type="component" value="Unassembled WGS sequence"/>
</dbReference>
<sequence>MSSVLSIYNDGVIPCFSRFCRLERCFYAHFSVFALVYWNCVRFSSVGDWSCLVVGIWTAASTLMGGCVKAPRIRSKNLISIIFCEANAIYGIIIAVILINKVSASGYVDGNLRPDYDIASMYFAGYAIFSAGLSVGLSNITSGLSVGICGSSCALSDAQNGELFAKMLIAQIFASALGIYGIIIGIIVSNFGQFPN</sequence>